<gene>
    <name evidence="2" type="ORF">WKI71_44340</name>
</gene>
<organism evidence="2 3">
    <name type="scientific">Streptomyces machairae</name>
    <dbReference type="NCBI Taxonomy" id="3134109"/>
    <lineage>
        <taxon>Bacteria</taxon>
        <taxon>Bacillati</taxon>
        <taxon>Actinomycetota</taxon>
        <taxon>Actinomycetes</taxon>
        <taxon>Kitasatosporales</taxon>
        <taxon>Streptomycetaceae</taxon>
        <taxon>Streptomyces</taxon>
    </lineage>
</organism>
<accession>A0ABU8UVD3</accession>
<feature type="compositionally biased region" description="Basic and acidic residues" evidence="1">
    <location>
        <begin position="11"/>
        <end position="24"/>
    </location>
</feature>
<evidence type="ECO:0000313" key="3">
    <source>
        <dbReference type="Proteomes" id="UP001376459"/>
    </source>
</evidence>
<dbReference type="EMBL" id="JBBKAK010000001">
    <property type="protein sequence ID" value="MEJ8672849.1"/>
    <property type="molecule type" value="Genomic_DNA"/>
</dbReference>
<proteinExistence type="predicted"/>
<dbReference type="Proteomes" id="UP001376459">
    <property type="component" value="Unassembled WGS sequence"/>
</dbReference>
<keyword evidence="3" id="KW-1185">Reference proteome</keyword>
<reference evidence="2 3" key="1">
    <citation type="submission" date="2024-03" db="EMBL/GenBank/DDBJ databases">
        <title>Novel Streptomyces species of biotechnological and ecological value are a feature of Machair soil.</title>
        <authorList>
            <person name="Prole J.R."/>
            <person name="Goodfellow M."/>
            <person name="Allenby N."/>
            <person name="Ward A.C."/>
        </authorList>
    </citation>
    <scope>NUCLEOTIDE SEQUENCE [LARGE SCALE GENOMIC DNA]</scope>
    <source>
        <strain evidence="2 3">MS1.AVA.1</strain>
    </source>
</reference>
<evidence type="ECO:0000313" key="2">
    <source>
        <dbReference type="EMBL" id="MEJ8672849.1"/>
    </source>
</evidence>
<evidence type="ECO:0000256" key="1">
    <source>
        <dbReference type="SAM" id="MobiDB-lite"/>
    </source>
</evidence>
<sequence length="41" mass="4425">MTVAEGGEAGDAARETLRSHPDIRPEWLAIRAGLTRPGRPL</sequence>
<comment type="caution">
    <text evidence="2">The sequence shown here is derived from an EMBL/GenBank/DDBJ whole genome shotgun (WGS) entry which is preliminary data.</text>
</comment>
<name>A0ABU8UVD3_9ACTN</name>
<protein>
    <submittedName>
        <fullName evidence="2">Uncharacterized protein</fullName>
    </submittedName>
</protein>
<feature type="region of interest" description="Disordered" evidence="1">
    <location>
        <begin position="1"/>
        <end position="24"/>
    </location>
</feature>